<reference evidence="2" key="2">
    <citation type="submission" date="2020-09" db="EMBL/GenBank/DDBJ databases">
        <authorList>
            <person name="Sun Q."/>
            <person name="Ohkuma M."/>
        </authorList>
    </citation>
    <scope>NUCLEOTIDE SEQUENCE</scope>
    <source>
        <strain evidence="2">JCM 3313</strain>
    </source>
</reference>
<feature type="compositionally biased region" description="Basic residues" evidence="1">
    <location>
        <begin position="8"/>
        <end position="17"/>
    </location>
</feature>
<keyword evidence="3" id="KW-1185">Reference proteome</keyword>
<reference evidence="2" key="1">
    <citation type="journal article" date="2014" name="Int. J. Syst. Evol. Microbiol.">
        <title>Complete genome sequence of Corynebacterium casei LMG S-19264T (=DSM 44701T), isolated from a smear-ripened cheese.</title>
        <authorList>
            <consortium name="US DOE Joint Genome Institute (JGI-PGF)"/>
            <person name="Walter F."/>
            <person name="Albersmeier A."/>
            <person name="Kalinowski J."/>
            <person name="Ruckert C."/>
        </authorList>
    </citation>
    <scope>NUCLEOTIDE SEQUENCE</scope>
    <source>
        <strain evidence="2">JCM 3313</strain>
    </source>
</reference>
<organism evidence="2 3">
    <name type="scientific">Saccharothrix coeruleofusca</name>
    <dbReference type="NCBI Taxonomy" id="33919"/>
    <lineage>
        <taxon>Bacteria</taxon>
        <taxon>Bacillati</taxon>
        <taxon>Actinomycetota</taxon>
        <taxon>Actinomycetes</taxon>
        <taxon>Pseudonocardiales</taxon>
        <taxon>Pseudonocardiaceae</taxon>
        <taxon>Saccharothrix</taxon>
    </lineage>
</organism>
<dbReference type="AlphaFoldDB" id="A0A918EDQ7"/>
<evidence type="ECO:0000313" key="2">
    <source>
        <dbReference type="EMBL" id="GGP52718.1"/>
    </source>
</evidence>
<feature type="compositionally biased region" description="Gly residues" evidence="1">
    <location>
        <begin position="19"/>
        <end position="32"/>
    </location>
</feature>
<dbReference type="EMBL" id="BMRG01000004">
    <property type="protein sequence ID" value="GGP52718.1"/>
    <property type="molecule type" value="Genomic_DNA"/>
</dbReference>
<sequence>MAVLPGRPRGRLRHPHRPGGPGAAKGTEGGPGRRPARGDRPRAPHRRAGGRRLRPARSGRQQPDLLRHRGRRAAAPPGRPDAREEFDLLAAYNRGLAEDCRAHRTGVRPGRRAERRARHGRPPEALGEEKISYYGMSHGTLYRQEYADRLGELLCTKQEDTPG</sequence>
<feature type="region of interest" description="Disordered" evidence="1">
    <location>
        <begin position="103"/>
        <end position="126"/>
    </location>
</feature>
<feature type="region of interest" description="Disordered" evidence="1">
    <location>
        <begin position="1"/>
        <end position="85"/>
    </location>
</feature>
<gene>
    <name evidence="2" type="ORF">GCM10010185_26040</name>
</gene>
<evidence type="ECO:0000313" key="3">
    <source>
        <dbReference type="Proteomes" id="UP000639606"/>
    </source>
</evidence>
<protein>
    <submittedName>
        <fullName evidence="2">Uncharacterized protein</fullName>
    </submittedName>
</protein>
<dbReference type="Proteomes" id="UP000639606">
    <property type="component" value="Unassembled WGS sequence"/>
</dbReference>
<feature type="compositionally biased region" description="Basic residues" evidence="1">
    <location>
        <begin position="43"/>
        <end position="57"/>
    </location>
</feature>
<name>A0A918EDQ7_9PSEU</name>
<proteinExistence type="predicted"/>
<evidence type="ECO:0000256" key="1">
    <source>
        <dbReference type="SAM" id="MobiDB-lite"/>
    </source>
</evidence>
<accession>A0A918EDQ7</accession>
<feature type="compositionally biased region" description="Basic residues" evidence="1">
    <location>
        <begin position="103"/>
        <end position="120"/>
    </location>
</feature>
<comment type="caution">
    <text evidence="2">The sequence shown here is derived from an EMBL/GenBank/DDBJ whole genome shotgun (WGS) entry which is preliminary data.</text>
</comment>